<proteinExistence type="predicted"/>
<dbReference type="PROSITE" id="PS50089">
    <property type="entry name" value="ZF_RING_2"/>
    <property type="match status" value="1"/>
</dbReference>
<name>A0AAV5WB70_9BILA</name>
<dbReference type="GO" id="GO:0008270">
    <property type="term" value="F:zinc ion binding"/>
    <property type="evidence" value="ECO:0007669"/>
    <property type="project" value="UniProtKB-KW"/>
</dbReference>
<dbReference type="PANTHER" id="PTHR45931:SF19">
    <property type="entry name" value="CHROMOSOME UNDETERMINED SCAFFOLD_3, WHOLE GENOME SHOTGUN SEQUENCE"/>
    <property type="match status" value="1"/>
</dbReference>
<dbReference type="Gene3D" id="3.30.40.10">
    <property type="entry name" value="Zinc/RING finger domain, C3HC4 (zinc finger)"/>
    <property type="match status" value="1"/>
</dbReference>
<keyword evidence="1" id="KW-0479">Metal-binding</keyword>
<feature type="compositionally biased region" description="Polar residues" evidence="5">
    <location>
        <begin position="1"/>
        <end position="10"/>
    </location>
</feature>
<dbReference type="AlphaFoldDB" id="A0AAV5WB70"/>
<dbReference type="InterPro" id="IPR013083">
    <property type="entry name" value="Znf_RING/FYVE/PHD"/>
</dbReference>
<feature type="region of interest" description="Disordered" evidence="5">
    <location>
        <begin position="1"/>
        <end position="71"/>
    </location>
</feature>
<dbReference type="GO" id="GO:0006511">
    <property type="term" value="P:ubiquitin-dependent protein catabolic process"/>
    <property type="evidence" value="ECO:0007669"/>
    <property type="project" value="TreeGrafter"/>
</dbReference>
<dbReference type="SMART" id="SM00184">
    <property type="entry name" value="RING"/>
    <property type="match status" value="1"/>
</dbReference>
<feature type="domain" description="RING-type" evidence="6">
    <location>
        <begin position="349"/>
        <end position="391"/>
    </location>
</feature>
<accession>A0AAV5WB70</accession>
<evidence type="ECO:0000256" key="5">
    <source>
        <dbReference type="SAM" id="MobiDB-lite"/>
    </source>
</evidence>
<dbReference type="GO" id="GO:0061630">
    <property type="term" value="F:ubiquitin protein ligase activity"/>
    <property type="evidence" value="ECO:0007669"/>
    <property type="project" value="TreeGrafter"/>
</dbReference>
<evidence type="ECO:0000313" key="7">
    <source>
        <dbReference type="EMBL" id="GMT28955.1"/>
    </source>
</evidence>
<keyword evidence="3" id="KW-0862">Zinc</keyword>
<evidence type="ECO:0000256" key="3">
    <source>
        <dbReference type="ARBA" id="ARBA00022833"/>
    </source>
</evidence>
<dbReference type="EMBL" id="BTSY01000005">
    <property type="protein sequence ID" value="GMT28955.1"/>
    <property type="molecule type" value="Genomic_DNA"/>
</dbReference>
<dbReference type="Proteomes" id="UP001432322">
    <property type="component" value="Unassembled WGS sequence"/>
</dbReference>
<evidence type="ECO:0000256" key="1">
    <source>
        <dbReference type="ARBA" id="ARBA00022723"/>
    </source>
</evidence>
<dbReference type="Pfam" id="PF13639">
    <property type="entry name" value="zf-RING_2"/>
    <property type="match status" value="1"/>
</dbReference>
<dbReference type="CDD" id="cd16454">
    <property type="entry name" value="RING-H2_PA-TM-RING"/>
    <property type="match status" value="1"/>
</dbReference>
<evidence type="ECO:0000256" key="2">
    <source>
        <dbReference type="ARBA" id="ARBA00022771"/>
    </source>
</evidence>
<dbReference type="GO" id="GO:0005634">
    <property type="term" value="C:nucleus"/>
    <property type="evidence" value="ECO:0007669"/>
    <property type="project" value="TreeGrafter"/>
</dbReference>
<dbReference type="InterPro" id="IPR051834">
    <property type="entry name" value="RING_finger_E3_ligase"/>
</dbReference>
<protein>
    <recommendedName>
        <fullName evidence="6">RING-type domain-containing protein</fullName>
    </recommendedName>
</protein>
<feature type="compositionally biased region" description="Low complexity" evidence="5">
    <location>
        <begin position="45"/>
        <end position="60"/>
    </location>
</feature>
<comment type="caution">
    <text evidence="7">The sequence shown here is derived from an EMBL/GenBank/DDBJ whole genome shotgun (WGS) entry which is preliminary data.</text>
</comment>
<sequence>KSTVLQMSSEQHNDDDIVYQADGSQQQRTDGAAESQGGNGGGGQATTNPTPPAAAAAAAPPQAPPPPQQQQQIPADVFGMLAEAIPRVMEGVVGSILNGPRLGGEQPAAGAAVGGGAQPGMQQPFAGIGRLVDVMSRYQRMWEENEGNPDERRRMMDDMRAQNDPLVNIFGQVEEARHAFMDAANRPRQQPAAAAAGAAPAADPNNFGARLAETMAELAGGGGGRGGAAAGNEQSFMDRLAAAAAAANGGDAARPGTSNQPFHHPFMADQGRREGLDNGGARPAHVLDLGGARIEILGGIPAGLDQIFRQLREGFDPGESSGSRIPDEHLSRLPNSSVLQKHVDDGRQCFICMDQFTQVGDRVAEMTCGHIFHTDCIIPWLKRNKTCPVCRAEVNSRDWIFDELELD</sequence>
<evidence type="ECO:0000313" key="8">
    <source>
        <dbReference type="Proteomes" id="UP001432322"/>
    </source>
</evidence>
<organism evidence="7 8">
    <name type="scientific">Pristionchus fissidentatus</name>
    <dbReference type="NCBI Taxonomy" id="1538716"/>
    <lineage>
        <taxon>Eukaryota</taxon>
        <taxon>Metazoa</taxon>
        <taxon>Ecdysozoa</taxon>
        <taxon>Nematoda</taxon>
        <taxon>Chromadorea</taxon>
        <taxon>Rhabditida</taxon>
        <taxon>Rhabditina</taxon>
        <taxon>Diplogasteromorpha</taxon>
        <taxon>Diplogasteroidea</taxon>
        <taxon>Neodiplogasteridae</taxon>
        <taxon>Pristionchus</taxon>
    </lineage>
</organism>
<dbReference type="SUPFAM" id="SSF57850">
    <property type="entry name" value="RING/U-box"/>
    <property type="match status" value="1"/>
</dbReference>
<reference evidence="7" key="1">
    <citation type="submission" date="2023-10" db="EMBL/GenBank/DDBJ databases">
        <title>Genome assembly of Pristionchus species.</title>
        <authorList>
            <person name="Yoshida K."/>
            <person name="Sommer R.J."/>
        </authorList>
    </citation>
    <scope>NUCLEOTIDE SEQUENCE</scope>
    <source>
        <strain evidence="7">RS5133</strain>
    </source>
</reference>
<evidence type="ECO:0000256" key="4">
    <source>
        <dbReference type="PROSITE-ProRule" id="PRU00175"/>
    </source>
</evidence>
<evidence type="ECO:0000259" key="6">
    <source>
        <dbReference type="PROSITE" id="PS50089"/>
    </source>
</evidence>
<dbReference type="InterPro" id="IPR001841">
    <property type="entry name" value="Znf_RING"/>
</dbReference>
<gene>
    <name evidence="7" type="ORF">PFISCL1PPCAC_20252</name>
</gene>
<feature type="non-terminal residue" evidence="7">
    <location>
        <position position="1"/>
    </location>
</feature>
<dbReference type="PANTHER" id="PTHR45931">
    <property type="entry name" value="SI:CH211-59O9.10"/>
    <property type="match status" value="1"/>
</dbReference>
<keyword evidence="8" id="KW-1185">Reference proteome</keyword>
<keyword evidence="2 4" id="KW-0863">Zinc-finger</keyword>